<gene>
    <name evidence="1" type="ORF">CEXT_33201</name>
</gene>
<reference evidence="1 2" key="1">
    <citation type="submission" date="2021-06" db="EMBL/GenBank/DDBJ databases">
        <title>Caerostris extrusa draft genome.</title>
        <authorList>
            <person name="Kono N."/>
            <person name="Arakawa K."/>
        </authorList>
    </citation>
    <scope>NUCLEOTIDE SEQUENCE [LARGE SCALE GENOMIC DNA]</scope>
</reference>
<organism evidence="1 2">
    <name type="scientific">Caerostris extrusa</name>
    <name type="common">Bark spider</name>
    <name type="synonym">Caerostris bankana</name>
    <dbReference type="NCBI Taxonomy" id="172846"/>
    <lineage>
        <taxon>Eukaryota</taxon>
        <taxon>Metazoa</taxon>
        <taxon>Ecdysozoa</taxon>
        <taxon>Arthropoda</taxon>
        <taxon>Chelicerata</taxon>
        <taxon>Arachnida</taxon>
        <taxon>Araneae</taxon>
        <taxon>Araneomorphae</taxon>
        <taxon>Entelegynae</taxon>
        <taxon>Araneoidea</taxon>
        <taxon>Araneidae</taxon>
        <taxon>Caerostris</taxon>
    </lineage>
</organism>
<accession>A0AAV4XE15</accession>
<evidence type="ECO:0000313" key="2">
    <source>
        <dbReference type="Proteomes" id="UP001054945"/>
    </source>
</evidence>
<dbReference type="AlphaFoldDB" id="A0AAV4XE15"/>
<comment type="caution">
    <text evidence="1">The sequence shown here is derived from an EMBL/GenBank/DDBJ whole genome shotgun (WGS) entry which is preliminary data.</text>
</comment>
<name>A0AAV4XE15_CAEEX</name>
<proteinExistence type="predicted"/>
<protein>
    <submittedName>
        <fullName evidence="1">Uncharacterized protein</fullName>
    </submittedName>
</protein>
<sequence length="78" mass="9155">MWQLLYFFCQHERDIEVLIVVASLKMAKNREIQEAPFHSRRTYPTDRCGGYGEHQSCCKNCFEKCSNYDTNCVIGKTL</sequence>
<keyword evidence="2" id="KW-1185">Reference proteome</keyword>
<dbReference type="Proteomes" id="UP001054945">
    <property type="component" value="Unassembled WGS sequence"/>
</dbReference>
<evidence type="ECO:0000313" key="1">
    <source>
        <dbReference type="EMBL" id="GIY92844.1"/>
    </source>
</evidence>
<dbReference type="EMBL" id="BPLR01000201">
    <property type="protein sequence ID" value="GIY92844.1"/>
    <property type="molecule type" value="Genomic_DNA"/>
</dbReference>